<dbReference type="GO" id="GO:0000963">
    <property type="term" value="P:mitochondrial RNA processing"/>
    <property type="evidence" value="ECO:0007669"/>
    <property type="project" value="TreeGrafter"/>
</dbReference>
<dbReference type="Proteomes" id="UP000247498">
    <property type="component" value="Unassembled WGS sequence"/>
</dbReference>
<feature type="compositionally biased region" description="Gly residues" evidence="1">
    <location>
        <begin position="1022"/>
        <end position="1045"/>
    </location>
</feature>
<feature type="region of interest" description="Disordered" evidence="1">
    <location>
        <begin position="160"/>
        <end position="197"/>
    </location>
</feature>
<proteinExistence type="predicted"/>
<dbReference type="PANTHER" id="PTHR21228:SF40">
    <property type="entry name" value="LD45607P"/>
    <property type="match status" value="1"/>
</dbReference>
<sequence>MLATKTLPVGWNNPMPAPSRFGIPCRPRPVGAAASVRRRAPPPAPPAPDTAVQRLISLAQQVPPPTDSVTALQLLSAVEESLPELLPALSTASICSLLWAAARLQIAPDDAALDAIAAELARPGYRSAVTDAADGGGGGAAGGSLLAPAAVQGRWQAPAASGGAAGDAALEERRRSHAAASSSSNSSGGPGPADAAPPRRVYSYSRLQLATPRDLGAAAYAFDFFKFNDPGFWAAAAEAALAELPGLAPNVLANILTGTAHSAVTAARIGSALAAKAGGAAPPRQSLSRPPGALAAAPLVADAAVPRLFSAAAALLLEEPSRLHRFRPRDLSALLAAFATAGQPAPALFAEVARQFLLDGTGRRLGALRGRDAALMAWAAVHALCPDRQLLLALASVLRLRARTLAPHHAALALWAYATAGVRPEEALRALAAAAAGRLHGAHAPVAASVAWSLARLRLEVPALMEDALDRVAQGLEDAPWAQPSSFGARGGGGAGGGLSGGRLEFGVDGGSPSVLERMLHDPALAEGYAEADALPTRSSSGSSSSSSSSRGVGGGGGSGWQPELASAAAAADDAGGSSAGSPAPGTRAWMLPLISGTSPRAAPPPLLPEDAVHAAWAAGRLRHWNGGFLAALRDGLPGALASGALRDVQVVALLWAVARLRYANRAALGPLLDEVAVRAPRLSSRSLATATWAAASLRQYHAPLLAALGARAVQLASAGQLRPVDAVHAAWGLAELQAPGRARAFVALAEVITPAAGRLPVRLAANALWAFGLAGHVSEGLYGALYAAIASVPPPALHSLALMQVAQADMIVQDAYAGVILGPVRLPPQLATLARRQWRESVRRGSGASAFQRQVVAALRALGADPSLEVLTRDGMFRVDAAVTWRGRRYAVEADGPHHFTLSRPYRPLGRTVARWRCLQARGFLVLSVPFFEWRELARGGGGDAGRGASSNGGGADGAAAAAAAAEWDGVSGGEGAGGRGGGRAGRRAEAAAPPKVLARQVAYLEAALERAASASPHGLGDAGGEGGGEFDRGGGGGVFGGAAAGSDSWPALPLRDRGSAL</sequence>
<feature type="compositionally biased region" description="Low complexity" evidence="1">
    <location>
        <begin position="539"/>
        <end position="551"/>
    </location>
</feature>
<feature type="region of interest" description="Disordered" evidence="1">
    <location>
        <begin position="533"/>
        <end position="584"/>
    </location>
</feature>
<dbReference type="GO" id="GO:0035770">
    <property type="term" value="C:ribonucleoprotein granule"/>
    <property type="evidence" value="ECO:0007669"/>
    <property type="project" value="TreeGrafter"/>
</dbReference>
<dbReference type="PANTHER" id="PTHR21228">
    <property type="entry name" value="FAST LEU-RICH DOMAIN-CONTAINING"/>
    <property type="match status" value="1"/>
</dbReference>
<dbReference type="GO" id="GO:0009507">
    <property type="term" value="C:chloroplast"/>
    <property type="evidence" value="ECO:0007669"/>
    <property type="project" value="GOC"/>
</dbReference>
<feature type="compositionally biased region" description="Low complexity" evidence="1">
    <location>
        <begin position="178"/>
        <end position="197"/>
    </location>
</feature>
<feature type="region of interest" description="Disordered" evidence="1">
    <location>
        <begin position="1016"/>
        <end position="1063"/>
    </location>
</feature>
<name>A0A2V0PE06_9CHLO</name>
<evidence type="ECO:0000256" key="1">
    <source>
        <dbReference type="SAM" id="MobiDB-lite"/>
    </source>
</evidence>
<feature type="compositionally biased region" description="Low complexity" evidence="1">
    <location>
        <begin position="566"/>
        <end position="584"/>
    </location>
</feature>
<dbReference type="AlphaFoldDB" id="A0A2V0PE06"/>
<evidence type="ECO:0000313" key="4">
    <source>
        <dbReference type="Proteomes" id="UP000247498"/>
    </source>
</evidence>
<comment type="caution">
    <text evidence="3">The sequence shown here is derived from an EMBL/GenBank/DDBJ whole genome shotgun (WGS) entry which is preliminary data.</text>
</comment>
<dbReference type="OrthoDB" id="552660at2759"/>
<feature type="domain" description="RAP" evidence="2">
    <location>
        <begin position="893"/>
        <end position="938"/>
    </location>
</feature>
<reference evidence="3 4" key="1">
    <citation type="journal article" date="2018" name="Sci. Rep.">
        <title>Raphidocelis subcapitata (=Pseudokirchneriella subcapitata) provides an insight into genome evolution and environmental adaptations in the Sphaeropleales.</title>
        <authorList>
            <person name="Suzuki S."/>
            <person name="Yamaguchi H."/>
            <person name="Nakajima N."/>
            <person name="Kawachi M."/>
        </authorList>
    </citation>
    <scope>NUCLEOTIDE SEQUENCE [LARGE SCALE GENOMIC DNA]</scope>
    <source>
        <strain evidence="3 4">NIES-35</strain>
    </source>
</reference>
<feature type="compositionally biased region" description="Gly residues" evidence="1">
    <location>
        <begin position="973"/>
        <end position="985"/>
    </location>
</feature>
<dbReference type="GO" id="GO:0003723">
    <property type="term" value="F:RNA binding"/>
    <property type="evidence" value="ECO:0007669"/>
    <property type="project" value="TreeGrafter"/>
</dbReference>
<keyword evidence="4" id="KW-1185">Reference proteome</keyword>
<dbReference type="GO" id="GO:0044528">
    <property type="term" value="P:regulation of mitochondrial mRNA stability"/>
    <property type="evidence" value="ECO:0007669"/>
    <property type="project" value="TreeGrafter"/>
</dbReference>
<dbReference type="EMBL" id="BDRX01000115">
    <property type="protein sequence ID" value="GBF98076.1"/>
    <property type="molecule type" value="Genomic_DNA"/>
</dbReference>
<dbReference type="Pfam" id="PF08373">
    <property type="entry name" value="RAP"/>
    <property type="match status" value="1"/>
</dbReference>
<dbReference type="InterPro" id="IPR050870">
    <property type="entry name" value="FAST_kinase"/>
</dbReference>
<gene>
    <name evidence="3" type="ORF">Rsub_10304</name>
</gene>
<evidence type="ECO:0000259" key="2">
    <source>
        <dbReference type="Pfam" id="PF08373"/>
    </source>
</evidence>
<dbReference type="InterPro" id="IPR013584">
    <property type="entry name" value="RAP"/>
</dbReference>
<organism evidence="3 4">
    <name type="scientific">Raphidocelis subcapitata</name>
    <dbReference type="NCBI Taxonomy" id="307507"/>
    <lineage>
        <taxon>Eukaryota</taxon>
        <taxon>Viridiplantae</taxon>
        <taxon>Chlorophyta</taxon>
        <taxon>core chlorophytes</taxon>
        <taxon>Chlorophyceae</taxon>
        <taxon>CS clade</taxon>
        <taxon>Sphaeropleales</taxon>
        <taxon>Selenastraceae</taxon>
        <taxon>Raphidocelis</taxon>
    </lineage>
</organism>
<accession>A0A2V0PE06</accession>
<dbReference type="GO" id="GO:1901259">
    <property type="term" value="P:chloroplast rRNA processing"/>
    <property type="evidence" value="ECO:0007669"/>
    <property type="project" value="TreeGrafter"/>
</dbReference>
<protein>
    <recommendedName>
        <fullName evidence="2">RAP domain-containing protein</fullName>
    </recommendedName>
</protein>
<evidence type="ECO:0000313" key="3">
    <source>
        <dbReference type="EMBL" id="GBF98076.1"/>
    </source>
</evidence>
<feature type="region of interest" description="Disordered" evidence="1">
    <location>
        <begin position="973"/>
        <end position="993"/>
    </location>
</feature>
<dbReference type="InParanoid" id="A0A2V0PE06"/>
<dbReference type="GO" id="GO:0005759">
    <property type="term" value="C:mitochondrial matrix"/>
    <property type="evidence" value="ECO:0007669"/>
    <property type="project" value="TreeGrafter"/>
</dbReference>